<comment type="subunit">
    <text evidence="8">Homodimer, forms a heterotetramer with a Cas2 homodimer.</text>
</comment>
<feature type="binding site" evidence="8">
    <location>
        <position position="145"/>
    </location>
    <ligand>
        <name>Mn(2+)</name>
        <dbReference type="ChEBI" id="CHEBI:29035"/>
    </ligand>
</feature>
<evidence type="ECO:0000256" key="2">
    <source>
        <dbReference type="ARBA" id="ARBA00022723"/>
    </source>
</evidence>
<keyword evidence="5 8" id="KW-0460">Magnesium</keyword>
<accession>A0A397QCH1</accession>
<evidence type="ECO:0000256" key="9">
    <source>
        <dbReference type="SAM" id="MobiDB-lite"/>
    </source>
</evidence>
<dbReference type="InterPro" id="IPR042206">
    <property type="entry name" value="CRISPR-assoc_Cas1_C"/>
</dbReference>
<dbReference type="Pfam" id="PF01867">
    <property type="entry name" value="Cas_Cas1"/>
    <property type="match status" value="1"/>
</dbReference>
<proteinExistence type="inferred from homology"/>
<feature type="binding site" evidence="8">
    <location>
        <position position="212"/>
    </location>
    <ligand>
        <name>Mn(2+)</name>
        <dbReference type="ChEBI" id="CHEBI:29035"/>
    </ligand>
</feature>
<comment type="similarity">
    <text evidence="8">Belongs to the CRISPR-associated endonuclease Cas1 family.</text>
</comment>
<keyword evidence="3 8" id="KW-0255">Endonuclease</keyword>
<dbReference type="PANTHER" id="PTHR34353:SF3">
    <property type="entry name" value="CRISPR-ASSOCIATED ENDONUCLEASE CAS1"/>
    <property type="match status" value="1"/>
</dbReference>
<evidence type="ECO:0000256" key="8">
    <source>
        <dbReference type="HAMAP-Rule" id="MF_01470"/>
    </source>
</evidence>
<keyword evidence="1 8" id="KW-0540">Nuclease</keyword>
<evidence type="ECO:0000313" key="11">
    <source>
        <dbReference type="Proteomes" id="UP000266273"/>
    </source>
</evidence>
<evidence type="ECO:0000313" key="10">
    <source>
        <dbReference type="EMBL" id="RIA55794.1"/>
    </source>
</evidence>
<dbReference type="GO" id="GO:0046872">
    <property type="term" value="F:metal ion binding"/>
    <property type="evidence" value="ECO:0007669"/>
    <property type="project" value="UniProtKB-UniRule"/>
</dbReference>
<comment type="caution">
    <text evidence="10">The sequence shown here is derived from an EMBL/GenBank/DDBJ whole genome shotgun (WGS) entry which is preliminary data.</text>
</comment>
<keyword evidence="7 8" id="KW-0238">DNA-binding</keyword>
<name>A0A397QCH1_9HYPH</name>
<keyword evidence="2 8" id="KW-0479">Metal-binding</keyword>
<dbReference type="Gene3D" id="3.100.10.20">
    <property type="entry name" value="CRISPR-associated endonuclease Cas1, N-terminal domain"/>
    <property type="match status" value="1"/>
</dbReference>
<dbReference type="InterPro" id="IPR042211">
    <property type="entry name" value="CRISPR-assoc_Cas1_N"/>
</dbReference>
<dbReference type="Gene3D" id="1.20.120.920">
    <property type="entry name" value="CRISPR-associated endonuclease Cas1, C-terminal domain"/>
    <property type="match status" value="1"/>
</dbReference>
<dbReference type="RefSeq" id="WP_119060646.1">
    <property type="nucleotide sequence ID" value="NZ_QXDF01000001.1"/>
</dbReference>
<dbReference type="NCBIfam" id="TIGR00287">
    <property type="entry name" value="cas1"/>
    <property type="match status" value="1"/>
</dbReference>
<gene>
    <name evidence="8" type="primary">cas1</name>
    <name evidence="10" type="ORF">BXY53_0874</name>
</gene>
<dbReference type="InterPro" id="IPR002729">
    <property type="entry name" value="CRISPR-assoc_Cas1"/>
</dbReference>
<comment type="function">
    <text evidence="8">CRISPR (clustered regularly interspaced short palindromic repeat), is an adaptive immune system that provides protection against mobile genetic elements (viruses, transposable elements and conjugative plasmids). CRISPR clusters contain spacers, sequences complementary to antecedent mobile elements, and target invading nucleic acids. CRISPR clusters are transcribed and processed into CRISPR RNA (crRNA). Acts as a dsDNA endonuclease. Involved in the integration of spacer DNA into the CRISPR cassette.</text>
</comment>
<dbReference type="InterPro" id="IPR050646">
    <property type="entry name" value="Cas1"/>
</dbReference>
<dbReference type="PANTHER" id="PTHR34353">
    <property type="entry name" value="CRISPR-ASSOCIATED ENDONUCLEASE CAS1 1"/>
    <property type="match status" value="1"/>
</dbReference>
<dbReference type="Proteomes" id="UP000266273">
    <property type="component" value="Unassembled WGS sequence"/>
</dbReference>
<feature type="region of interest" description="Disordered" evidence="9">
    <location>
        <begin position="284"/>
        <end position="307"/>
    </location>
</feature>
<dbReference type="HAMAP" id="MF_01470">
    <property type="entry name" value="Cas1"/>
    <property type="match status" value="1"/>
</dbReference>
<dbReference type="GO" id="GO:0051607">
    <property type="term" value="P:defense response to virus"/>
    <property type="evidence" value="ECO:0007669"/>
    <property type="project" value="UniProtKB-UniRule"/>
</dbReference>
<organism evidence="10 11">
    <name type="scientific">Dichotomicrobium thermohalophilum</name>
    <dbReference type="NCBI Taxonomy" id="933063"/>
    <lineage>
        <taxon>Bacteria</taxon>
        <taxon>Pseudomonadati</taxon>
        <taxon>Pseudomonadota</taxon>
        <taxon>Alphaproteobacteria</taxon>
        <taxon>Hyphomicrobiales</taxon>
        <taxon>Hyphomicrobiaceae</taxon>
        <taxon>Dichotomicrobium</taxon>
    </lineage>
</organism>
<evidence type="ECO:0000256" key="6">
    <source>
        <dbReference type="ARBA" id="ARBA00023118"/>
    </source>
</evidence>
<reference evidence="10 11" key="1">
    <citation type="submission" date="2018-08" db="EMBL/GenBank/DDBJ databases">
        <title>Genomic Encyclopedia of Archaeal and Bacterial Type Strains, Phase II (KMG-II): from individual species to whole genera.</title>
        <authorList>
            <person name="Goeker M."/>
        </authorList>
    </citation>
    <scope>NUCLEOTIDE SEQUENCE [LARGE SCALE GENOMIC DNA]</scope>
    <source>
        <strain evidence="10 11">DSM 5002</strain>
    </source>
</reference>
<dbReference type="GO" id="GO:0004520">
    <property type="term" value="F:DNA endonuclease activity"/>
    <property type="evidence" value="ECO:0007669"/>
    <property type="project" value="InterPro"/>
</dbReference>
<dbReference type="OrthoDB" id="9777847at2"/>
<keyword evidence="4 8" id="KW-0378">Hydrolase</keyword>
<feature type="binding site" evidence="8">
    <location>
        <position position="225"/>
    </location>
    <ligand>
        <name>Mn(2+)</name>
        <dbReference type="ChEBI" id="CHEBI:29035"/>
    </ligand>
</feature>
<evidence type="ECO:0000256" key="7">
    <source>
        <dbReference type="ARBA" id="ARBA00023125"/>
    </source>
</evidence>
<dbReference type="GO" id="GO:0016787">
    <property type="term" value="F:hydrolase activity"/>
    <property type="evidence" value="ECO:0007669"/>
    <property type="project" value="UniProtKB-KW"/>
</dbReference>
<protein>
    <recommendedName>
        <fullName evidence="8">CRISPR-associated endonuclease Cas1</fullName>
        <ecNumber evidence="8">3.1.-.-</ecNumber>
    </recommendedName>
</protein>
<comment type="cofactor">
    <cofactor evidence="8">
        <name>Mg(2+)</name>
        <dbReference type="ChEBI" id="CHEBI:18420"/>
    </cofactor>
    <cofactor evidence="8">
        <name>Mn(2+)</name>
        <dbReference type="ChEBI" id="CHEBI:29035"/>
    </cofactor>
</comment>
<evidence type="ECO:0000256" key="3">
    <source>
        <dbReference type="ARBA" id="ARBA00022759"/>
    </source>
</evidence>
<dbReference type="CDD" id="cd09719">
    <property type="entry name" value="Cas1_I-E"/>
    <property type="match status" value="1"/>
</dbReference>
<sequence>MSDMRGLPPPRPIPLKDRAALVFVERARLDVDDGAFVAIDAEGVRTHIPVGGVACLLLEPGIRVSHAAVALAARTGTLLVWVGEAGVRLYSAGRPGGERSDKLLWQAQIALDDSARLRVVRKMYQIRFGEAAPQRRSIDQLRGIEGARVRETYALLARQHGVDWKRRSYDPGDWEAADTPNRCLSAATACLHGLTEAAVLAAGYSPAIGFLHTGKRLSFVYDIADLWKLQTVVPEAFRVAGLAKKGKLSMPIERAVRQACRDSFRKTGLLAKIIPQIEDVLSAGDLPKPAPPPEAAEPAFFDAEEGP</sequence>
<dbReference type="NCBIfam" id="TIGR03638">
    <property type="entry name" value="cas1_ECOLI"/>
    <property type="match status" value="1"/>
</dbReference>
<dbReference type="InterPro" id="IPR033641">
    <property type="entry name" value="Cas1_I-E"/>
</dbReference>
<keyword evidence="6 8" id="KW-0051">Antiviral defense</keyword>
<evidence type="ECO:0000256" key="1">
    <source>
        <dbReference type="ARBA" id="ARBA00022722"/>
    </source>
</evidence>
<dbReference type="EC" id="3.1.-.-" evidence="8"/>
<evidence type="ECO:0000256" key="5">
    <source>
        <dbReference type="ARBA" id="ARBA00022842"/>
    </source>
</evidence>
<dbReference type="AlphaFoldDB" id="A0A397QCH1"/>
<dbReference type="EMBL" id="QXDF01000001">
    <property type="protein sequence ID" value="RIA55794.1"/>
    <property type="molecule type" value="Genomic_DNA"/>
</dbReference>
<keyword evidence="8" id="KW-0464">Manganese</keyword>
<dbReference type="GO" id="GO:0043571">
    <property type="term" value="P:maintenance of CRISPR repeat elements"/>
    <property type="evidence" value="ECO:0007669"/>
    <property type="project" value="UniProtKB-UniRule"/>
</dbReference>
<keyword evidence="11" id="KW-1185">Reference proteome</keyword>
<evidence type="ECO:0000256" key="4">
    <source>
        <dbReference type="ARBA" id="ARBA00022801"/>
    </source>
</evidence>
<dbReference type="InterPro" id="IPR019851">
    <property type="entry name" value="CRISPR-assoc_Cas1_ECOLI"/>
</dbReference>
<dbReference type="GO" id="GO:0003677">
    <property type="term" value="F:DNA binding"/>
    <property type="evidence" value="ECO:0007669"/>
    <property type="project" value="UniProtKB-KW"/>
</dbReference>